<dbReference type="OrthoDB" id="26525at2759"/>
<dbReference type="GO" id="GO:0005509">
    <property type="term" value="F:calcium ion binding"/>
    <property type="evidence" value="ECO:0007669"/>
    <property type="project" value="InterPro"/>
</dbReference>
<dbReference type="AlphaFoldDB" id="D2UXB0"/>
<dbReference type="Proteomes" id="UP000006671">
    <property type="component" value="Unassembled WGS sequence"/>
</dbReference>
<dbReference type="KEGG" id="ngr:NAEGRDRAFT_61700"/>
<dbReference type="EMBL" id="GG738845">
    <property type="protein sequence ID" value="EFC50892.1"/>
    <property type="molecule type" value="Genomic_DNA"/>
</dbReference>
<evidence type="ECO:0000256" key="1">
    <source>
        <dbReference type="ARBA" id="ARBA00022837"/>
    </source>
</evidence>
<dbReference type="Gene3D" id="1.10.238.10">
    <property type="entry name" value="EF-hand"/>
    <property type="match status" value="1"/>
</dbReference>
<protein>
    <submittedName>
        <fullName evidence="3">Predicted protein</fullName>
    </submittedName>
</protein>
<dbReference type="InterPro" id="IPR002048">
    <property type="entry name" value="EF_hand_dom"/>
</dbReference>
<dbReference type="PROSITE" id="PS00018">
    <property type="entry name" value="EF_HAND_1"/>
    <property type="match status" value="1"/>
</dbReference>
<dbReference type="VEuPathDB" id="AmoebaDB:NAEGRDRAFT_61700"/>
<evidence type="ECO:0000313" key="3">
    <source>
        <dbReference type="EMBL" id="EFC50892.1"/>
    </source>
</evidence>
<dbReference type="InterPro" id="IPR018247">
    <property type="entry name" value="EF_Hand_1_Ca_BS"/>
</dbReference>
<dbReference type="GeneID" id="8863718"/>
<keyword evidence="4" id="KW-1185">Reference proteome</keyword>
<dbReference type="InterPro" id="IPR011992">
    <property type="entry name" value="EF-hand-dom_pair"/>
</dbReference>
<gene>
    <name evidence="3" type="ORF">NAEGRDRAFT_61700</name>
</gene>
<dbReference type="OMA" id="WVPDGII"/>
<proteinExistence type="predicted"/>
<dbReference type="SUPFAM" id="SSF47473">
    <property type="entry name" value="EF-hand"/>
    <property type="match status" value="1"/>
</dbReference>
<feature type="domain" description="EF-hand" evidence="2">
    <location>
        <begin position="25"/>
        <end position="60"/>
    </location>
</feature>
<name>D2UXB0_NAEGR</name>
<keyword evidence="1" id="KW-0106">Calcium</keyword>
<evidence type="ECO:0000259" key="2">
    <source>
        <dbReference type="PROSITE" id="PS50222"/>
    </source>
</evidence>
<evidence type="ECO:0000313" key="4">
    <source>
        <dbReference type="Proteomes" id="UP000006671"/>
    </source>
</evidence>
<dbReference type="RefSeq" id="XP_002683636.1">
    <property type="nucleotide sequence ID" value="XM_002683590.1"/>
</dbReference>
<sequence length="116" mass="13459">MYEKLPLWVPDGIIASRDAFNNINQLKEQAQDLLVKFDKDTDGLLNSNEFKLALQSLGIRKKQATAIRKLWDIEDTGLINTEVFVRVYCFVRSGQLYTRKIDKFEQLPNTDPLVRI</sequence>
<reference evidence="3 4" key="1">
    <citation type="journal article" date="2010" name="Cell">
        <title>The genome of Naegleria gruberi illuminates early eukaryotic versatility.</title>
        <authorList>
            <person name="Fritz-Laylin L.K."/>
            <person name="Prochnik S.E."/>
            <person name="Ginger M.L."/>
            <person name="Dacks J.B."/>
            <person name="Carpenter M.L."/>
            <person name="Field M.C."/>
            <person name="Kuo A."/>
            <person name="Paredez A."/>
            <person name="Chapman J."/>
            <person name="Pham J."/>
            <person name="Shu S."/>
            <person name="Neupane R."/>
            <person name="Cipriano M."/>
            <person name="Mancuso J."/>
            <person name="Tu H."/>
            <person name="Salamov A."/>
            <person name="Lindquist E."/>
            <person name="Shapiro H."/>
            <person name="Lucas S."/>
            <person name="Grigoriev I.V."/>
            <person name="Cande W.Z."/>
            <person name="Fulton C."/>
            <person name="Rokhsar D.S."/>
            <person name="Dawson S.C."/>
        </authorList>
    </citation>
    <scope>NUCLEOTIDE SEQUENCE [LARGE SCALE GENOMIC DNA]</scope>
    <source>
        <strain evidence="3 4">NEG-M</strain>
    </source>
</reference>
<organism evidence="4">
    <name type="scientific">Naegleria gruberi</name>
    <name type="common">Amoeba</name>
    <dbReference type="NCBI Taxonomy" id="5762"/>
    <lineage>
        <taxon>Eukaryota</taxon>
        <taxon>Discoba</taxon>
        <taxon>Heterolobosea</taxon>
        <taxon>Tetramitia</taxon>
        <taxon>Eutetramitia</taxon>
        <taxon>Vahlkampfiidae</taxon>
        <taxon>Naegleria</taxon>
    </lineage>
</organism>
<dbReference type="InParanoid" id="D2UXB0"/>
<dbReference type="PROSITE" id="PS50222">
    <property type="entry name" value="EF_HAND_2"/>
    <property type="match status" value="1"/>
</dbReference>
<accession>D2UXB0</accession>